<reference evidence="2" key="1">
    <citation type="journal article" date="2015" name="Nat. Genet.">
        <title>The genome and transcriptome of the zoonotic hookworm Ancylostoma ceylanicum identify infection-specific gene families.</title>
        <authorList>
            <person name="Schwarz E.M."/>
            <person name="Hu Y."/>
            <person name="Antoshechkin I."/>
            <person name="Miller M.M."/>
            <person name="Sternberg P.W."/>
            <person name="Aroian R.V."/>
        </authorList>
    </citation>
    <scope>NUCLEOTIDE SEQUENCE</scope>
    <source>
        <strain evidence="2">HY135</strain>
    </source>
</reference>
<evidence type="ECO:0000313" key="2">
    <source>
        <dbReference type="Proteomes" id="UP000024635"/>
    </source>
</evidence>
<dbReference type="Proteomes" id="UP000024635">
    <property type="component" value="Unassembled WGS sequence"/>
</dbReference>
<gene>
    <name evidence="1" type="primary">Acey_s0044.g968</name>
    <name evidence="1" type="synonym">Acey-Y45G5AM.9</name>
    <name evidence="1" type="ORF">Y032_0044g968</name>
</gene>
<sequence length="89" mass="10244">MRRGGADGDCGTRISDQHCTYTRLLFSYRYRSMLDMLMASSTKSDRRVNRPPSELSLDARALHDQLPDIEFLRANMIMFPLGDARCSQR</sequence>
<evidence type="ECO:0000313" key="1">
    <source>
        <dbReference type="EMBL" id="EYC13397.1"/>
    </source>
</evidence>
<proteinExistence type="predicted"/>
<accession>A0A016UEV9</accession>
<name>A0A016UEV9_9BILA</name>
<keyword evidence="2" id="KW-1185">Reference proteome</keyword>
<dbReference type="EMBL" id="JARK01001380">
    <property type="protein sequence ID" value="EYC13397.1"/>
    <property type="molecule type" value="Genomic_DNA"/>
</dbReference>
<protein>
    <submittedName>
        <fullName evidence="1">Uncharacterized protein</fullName>
    </submittedName>
</protein>
<dbReference type="AlphaFoldDB" id="A0A016UEV9"/>
<dbReference type="OrthoDB" id="5917212at2759"/>
<organism evidence="1 2">
    <name type="scientific">Ancylostoma ceylanicum</name>
    <dbReference type="NCBI Taxonomy" id="53326"/>
    <lineage>
        <taxon>Eukaryota</taxon>
        <taxon>Metazoa</taxon>
        <taxon>Ecdysozoa</taxon>
        <taxon>Nematoda</taxon>
        <taxon>Chromadorea</taxon>
        <taxon>Rhabditida</taxon>
        <taxon>Rhabditina</taxon>
        <taxon>Rhabditomorpha</taxon>
        <taxon>Strongyloidea</taxon>
        <taxon>Ancylostomatidae</taxon>
        <taxon>Ancylostomatinae</taxon>
        <taxon>Ancylostoma</taxon>
    </lineage>
</organism>
<comment type="caution">
    <text evidence="1">The sequence shown here is derived from an EMBL/GenBank/DDBJ whole genome shotgun (WGS) entry which is preliminary data.</text>
</comment>